<sequence length="1077" mass="128987">MKNNKNKIFSLNKTKKIKNSLNKKIKSKVYMLLKSKASNNSFNYKFLTILKKVVLKLWISKLKILLELSKNDFQNVSNRLLNKILKKDIEKFKPFKILWDKKTNLESSTWYYKNNKQNNNKFNKKNKNIKNNNNQYNFNLKIKINDINKYSKFKIKNLLSLTSYYNLLNFFYNKKIIFKYSKDTNNMKNLYLNNLSLKNINKNKFKFISIKRKIYNKYKYLVHTTTLNINPYNKNYLNYNNNNFNYNNKLNNLWIKTINNLIKILNKDNNKIINTKYFISFMPKTINFNSKYIAITNNNLINNDINLINKTKNELSNYQLGLIQNKLKFNNNNIKNLNKSNNISNKNIVINNDILNNNNLLLPIFKNHLITKLETESQKVVITIDLNNLKKNNKNMSKYNNYLRGISKNSNSSTNNQIINKKLISNLNFIYFIHNNDNNIINKNVKYIINLHIFNIFKRIYFLDRNMNFFKAKNFFFYLILIDKYNLNNLFSVNNLINTNTKKMLNLFKQDKFNNTNTYNNNNNYNIFNEIKLSFKLAKLLISENSNNYRLIILYILKKINNKILNQKLNYIKKVKGYTKNKYVYFDKINFKIKETNKIRSKSKSKPISKDLIRNNYLTKVEKNINLNLKNKSLINSVNSVNNKLNKKKIELFNKKSKMSNFLNNNNIKNYGFGYNFLTNEYNNNKFSNKMKNFLNNNPKRFKPNLTRFERLFLKIIKKNYFTNWKNFTKNENSISLKLTDKGLFDYYLNLKNFSPYKYNLFIDLFNDSYNPSRNLIHFNNNKSNLNYFLNNKLKFNSLDNINTNINLLWYLNFMNKVYSNKKLKIMTNLTNNLYDTNLINNNNYNNNYNNNNNNNLLYSLKFKLFKLNKFIGFLNNFFKNVNKQINTINNNNNNNFKLDLNIKNNNILKNDNFNSENLIEKNKSSLKEYNSNFNNELNNLFLNNYINQWLENYLTITKNNLDVIFTKENVIKIDQTLDKIKNSLISNNNNNKIINRISNPVYMFKNNNQINNNLNINTINNNNNLIYLNNSNFKFNNQSQYLLNLPVLFANKNISLKKNNLNLNNKHIFINQFLKN</sequence>
<protein>
    <submittedName>
        <fullName evidence="2">Orf1077</fullName>
    </submittedName>
</protein>
<gene>
    <name evidence="2" type="primary">orf1077</name>
</gene>
<dbReference type="EMBL" id="JN190941">
    <property type="protein sequence ID" value="AEO19684.1"/>
    <property type="molecule type" value="Genomic_DNA"/>
</dbReference>
<proteinExistence type="predicted"/>
<dbReference type="GeneID" id="15821991"/>
<keyword evidence="2" id="KW-0496">Mitochondrion</keyword>
<evidence type="ECO:0000313" key="2">
    <source>
        <dbReference type="EMBL" id="AEO19653.1"/>
    </source>
</evidence>
<dbReference type="EMBL" id="JN190940">
    <property type="protein sequence ID" value="AEO19653.1"/>
    <property type="molecule type" value="Genomic_DNA"/>
</dbReference>
<reference evidence="2" key="2">
    <citation type="journal article" date="2012" name="J. Gen. Appl. Microbiol.">
        <title>The mitochondrial genome of the white-rot fungus Flammulina velutipes.</title>
        <authorList>
            <person name="Yoon H."/>
            <person name="You Y.H."/>
            <person name="Woo J.R."/>
            <person name="Park Y.J."/>
            <person name="Kong W.S."/>
            <person name="Lee B.M."/>
            <person name="Kim J.G."/>
        </authorList>
    </citation>
    <scope>NUCLEOTIDE SEQUENCE</scope>
    <source>
        <strain evidence="2">4019-20</strain>
    </source>
</reference>
<geneLocation type="mitochondrion" evidence="2"/>
<dbReference type="EMBL" id="JN190939">
    <property type="protein sequence ID" value="AEO19621.1"/>
    <property type="molecule type" value="Genomic_DNA"/>
</dbReference>
<evidence type="ECO:0000313" key="3">
    <source>
        <dbReference type="EMBL" id="AEO19684.1"/>
    </source>
</evidence>
<accession>M9MU58</accession>
<dbReference type="AlphaFoldDB" id="M9MU58"/>
<name>M9MU58_FLAVE</name>
<organism evidence="2">
    <name type="scientific">Flammulina velutipes</name>
    <name type="common">Agaricus velutipes</name>
    <dbReference type="NCBI Taxonomy" id="38945"/>
    <lineage>
        <taxon>Eukaryota</taxon>
        <taxon>Fungi</taxon>
        <taxon>Dikarya</taxon>
        <taxon>Basidiomycota</taxon>
        <taxon>Agaricomycotina</taxon>
        <taxon>Agaricomycetes</taxon>
        <taxon>Agaricomycetidae</taxon>
        <taxon>Agaricales</taxon>
        <taxon>Marasmiineae</taxon>
        <taxon>Physalacriaceae</taxon>
        <taxon>Flammulina</taxon>
    </lineage>
</organism>
<evidence type="ECO:0000313" key="1">
    <source>
        <dbReference type="EMBL" id="AEO19621.1"/>
    </source>
</evidence>
<reference evidence="1" key="1">
    <citation type="submission" date="2011-06" db="EMBL/GenBank/DDBJ databases">
        <title>Mitochondrial DNA sequences extracted from three strains of Flammulina velutipes.</title>
        <authorList>
            <person name="Yoon H."/>
            <person name="Kong W.-S."/>
            <person name="Kim J.-G."/>
        </authorList>
    </citation>
    <scope>NUCLEOTIDE SEQUENCE</scope>
    <source>
        <strain evidence="1">4019-18</strain>
        <strain evidence="3">4019-18x20</strain>
    </source>
</reference>
<feature type="non-terminal residue" evidence="2">
    <location>
        <position position="1077"/>
    </location>
</feature>
<dbReference type="RefSeq" id="YP_008080568.1">
    <property type="nucleotide sequence ID" value="NC_021373.1"/>
</dbReference>